<dbReference type="RefSeq" id="WP_265767871.1">
    <property type="nucleotide sequence ID" value="NZ_JAGGJA010000020.1"/>
</dbReference>
<keyword evidence="2" id="KW-1185">Reference proteome</keyword>
<accession>A0ABT3PT59</accession>
<dbReference type="Proteomes" id="UP001207918">
    <property type="component" value="Unassembled WGS sequence"/>
</dbReference>
<reference evidence="1 2" key="1">
    <citation type="submission" date="2021-03" db="EMBL/GenBank/DDBJ databases">
        <title>Aliifodinibius sp. nov., a new bacterium isolated from saline soil.</title>
        <authorList>
            <person name="Galisteo C."/>
            <person name="De La Haba R."/>
            <person name="Sanchez-Porro C."/>
            <person name="Ventosa A."/>
        </authorList>
    </citation>
    <scope>NUCLEOTIDE SEQUENCE [LARGE SCALE GENOMIC DNA]</scope>
    <source>
        <strain evidence="1 2">1BSP15-2V2</strain>
    </source>
</reference>
<name>A0ABT3PT59_9BACT</name>
<gene>
    <name evidence="1" type="ORF">J6I44_19320</name>
</gene>
<comment type="caution">
    <text evidence="1">The sequence shown here is derived from an EMBL/GenBank/DDBJ whole genome shotgun (WGS) entry which is preliminary data.</text>
</comment>
<sequence length="131" mass="14739">MAKKATYRKALSLRGLFALSLVFSLFAFPGLISTAEACRPQPQRIEVVADGQDIAEPTVFPYQIADSEFSSNSLQTTKEHEYNVQIVYQRKVKETLDTILKQSYAYCPPNSFWIAKVISSLRDDNPPFTLG</sequence>
<protein>
    <submittedName>
        <fullName evidence="1">Uncharacterized protein</fullName>
    </submittedName>
</protein>
<evidence type="ECO:0000313" key="2">
    <source>
        <dbReference type="Proteomes" id="UP001207918"/>
    </source>
</evidence>
<evidence type="ECO:0000313" key="1">
    <source>
        <dbReference type="EMBL" id="MCW9709019.1"/>
    </source>
</evidence>
<proteinExistence type="predicted"/>
<organism evidence="1 2">
    <name type="scientific">Fodinibius salsisoli</name>
    <dbReference type="NCBI Taxonomy" id="2820877"/>
    <lineage>
        <taxon>Bacteria</taxon>
        <taxon>Pseudomonadati</taxon>
        <taxon>Balneolota</taxon>
        <taxon>Balneolia</taxon>
        <taxon>Balneolales</taxon>
        <taxon>Balneolaceae</taxon>
        <taxon>Fodinibius</taxon>
    </lineage>
</organism>
<dbReference type="EMBL" id="JAGGJA010000020">
    <property type="protein sequence ID" value="MCW9709019.1"/>
    <property type="molecule type" value="Genomic_DNA"/>
</dbReference>